<evidence type="ECO:0000256" key="1">
    <source>
        <dbReference type="SAM" id="Phobius"/>
    </source>
</evidence>
<dbReference type="Proteomes" id="UP000308730">
    <property type="component" value="Unassembled WGS sequence"/>
</dbReference>
<dbReference type="InterPro" id="IPR045339">
    <property type="entry name" value="DUF6534"/>
</dbReference>
<keyword evidence="1" id="KW-1133">Transmembrane helix</keyword>
<feature type="transmembrane region" description="Helical" evidence="1">
    <location>
        <begin position="250"/>
        <end position="272"/>
    </location>
</feature>
<feature type="transmembrane region" description="Helical" evidence="1">
    <location>
        <begin position="123"/>
        <end position="144"/>
    </location>
</feature>
<feature type="domain" description="DUF6534" evidence="2">
    <location>
        <begin position="171"/>
        <end position="253"/>
    </location>
</feature>
<name>A0A4V3XJ90_9APHY</name>
<evidence type="ECO:0000259" key="2">
    <source>
        <dbReference type="Pfam" id="PF20152"/>
    </source>
</evidence>
<keyword evidence="1" id="KW-0812">Transmembrane</keyword>
<comment type="caution">
    <text evidence="3">The sequence shown here is derived from an EMBL/GenBank/DDBJ whole genome shotgun (WGS) entry which is preliminary data.</text>
</comment>
<dbReference type="Pfam" id="PF20152">
    <property type="entry name" value="DUF6534"/>
    <property type="match status" value="1"/>
</dbReference>
<feature type="transmembrane region" description="Helical" evidence="1">
    <location>
        <begin position="164"/>
        <end position="185"/>
    </location>
</feature>
<dbReference type="OrthoDB" id="3262409at2759"/>
<evidence type="ECO:0000313" key="3">
    <source>
        <dbReference type="EMBL" id="THH32213.1"/>
    </source>
</evidence>
<feature type="transmembrane region" description="Helical" evidence="1">
    <location>
        <begin position="205"/>
        <end position="230"/>
    </location>
</feature>
<proteinExistence type="predicted"/>
<dbReference type="EMBL" id="SGPM01000027">
    <property type="protein sequence ID" value="THH32213.1"/>
    <property type="molecule type" value="Genomic_DNA"/>
</dbReference>
<feature type="transmembrane region" description="Helical" evidence="1">
    <location>
        <begin position="52"/>
        <end position="70"/>
    </location>
</feature>
<evidence type="ECO:0000313" key="4">
    <source>
        <dbReference type="Proteomes" id="UP000308730"/>
    </source>
</evidence>
<keyword evidence="1" id="KW-0472">Membrane</keyword>
<protein>
    <recommendedName>
        <fullName evidence="2">DUF6534 domain-containing protein</fullName>
    </recommendedName>
</protein>
<dbReference type="PANTHER" id="PTHR40465">
    <property type="entry name" value="CHROMOSOME 1, WHOLE GENOME SHOTGUN SEQUENCE"/>
    <property type="match status" value="1"/>
</dbReference>
<feature type="transmembrane region" description="Helical" evidence="1">
    <location>
        <begin position="90"/>
        <end position="111"/>
    </location>
</feature>
<dbReference type="PANTHER" id="PTHR40465:SF1">
    <property type="entry name" value="DUF6534 DOMAIN-CONTAINING PROTEIN"/>
    <property type="match status" value="1"/>
</dbReference>
<organism evidence="3 4">
    <name type="scientific">Antrodiella citrinella</name>
    <dbReference type="NCBI Taxonomy" id="2447956"/>
    <lineage>
        <taxon>Eukaryota</taxon>
        <taxon>Fungi</taxon>
        <taxon>Dikarya</taxon>
        <taxon>Basidiomycota</taxon>
        <taxon>Agaricomycotina</taxon>
        <taxon>Agaricomycetes</taxon>
        <taxon>Polyporales</taxon>
        <taxon>Steccherinaceae</taxon>
        <taxon>Antrodiella</taxon>
    </lineage>
</organism>
<sequence>MATPADVIPGLILVTGPVLFAHLFNWGLFGVLSVQVYLYYIAFPSDHRGLKCVVAAIFLLEVTQTVLLTHDAFRVYASGWGNAIELNSIGLYWLNIPVLSGFISALTQLFYAWRIRILSRSYYAAGAICTVAIVQGVIEIYDGVICLQAGSLSKLPQSEASKVFVVWLAMSCACDVMITGSMFFYLQRAKKAILVKKTSNLLTRLIALTVETGLLSCTVQLTALICFVVADQTLLYTAPVSVTSKLYSNSLLTVRVFHVVAFGFILTDAGLYDRY</sequence>
<dbReference type="AlphaFoldDB" id="A0A4V3XJ90"/>
<reference evidence="3 4" key="1">
    <citation type="submission" date="2019-02" db="EMBL/GenBank/DDBJ databases">
        <title>Genome sequencing of the rare red list fungi Antrodiella citrinella (Flaviporus citrinellus).</title>
        <authorList>
            <person name="Buettner E."/>
            <person name="Kellner H."/>
        </authorList>
    </citation>
    <scope>NUCLEOTIDE SEQUENCE [LARGE SCALE GENOMIC DNA]</scope>
    <source>
        <strain evidence="3 4">DSM 108506</strain>
    </source>
</reference>
<accession>A0A4V3XJ90</accession>
<keyword evidence="4" id="KW-1185">Reference proteome</keyword>
<gene>
    <name evidence="3" type="ORF">EUX98_g1998</name>
</gene>
<feature type="transmembrane region" description="Helical" evidence="1">
    <location>
        <begin position="20"/>
        <end position="40"/>
    </location>
</feature>